<dbReference type="InterPro" id="IPR028154">
    <property type="entry name" value="AMP-dep_Lig_C"/>
</dbReference>
<gene>
    <name evidence="3" type="ORF">GCM10009021_07950</name>
</gene>
<feature type="domain" description="AMP-dependent ligase C-terminal" evidence="2">
    <location>
        <begin position="345"/>
        <end position="440"/>
    </location>
</feature>
<organism evidence="3 4">
    <name type="scientific">Halarchaeum nitratireducens</name>
    <dbReference type="NCBI Taxonomy" id="489913"/>
    <lineage>
        <taxon>Archaea</taxon>
        <taxon>Methanobacteriati</taxon>
        <taxon>Methanobacteriota</taxon>
        <taxon>Stenosarchaea group</taxon>
        <taxon>Halobacteria</taxon>
        <taxon>Halobacteriales</taxon>
        <taxon>Halobacteriaceae</taxon>
    </lineage>
</organism>
<dbReference type="GO" id="GO:0016874">
    <property type="term" value="F:ligase activity"/>
    <property type="evidence" value="ECO:0007669"/>
    <property type="project" value="UniProtKB-KW"/>
</dbReference>
<dbReference type="InterPro" id="IPR045851">
    <property type="entry name" value="AMP-bd_C_sf"/>
</dbReference>
<feature type="domain" description="AMP-dependent synthetase/ligase" evidence="1">
    <location>
        <begin position="98"/>
        <end position="292"/>
    </location>
</feature>
<dbReference type="Proteomes" id="UP000608850">
    <property type="component" value="Unassembled WGS sequence"/>
</dbReference>
<sequence>MSRMWNPMLETMDRADLRALQVDRFREQVRHAYDHSPFYRRKLDAAGIDPDGIQTFEDVRAVPTTKKGELREAQGGEPFPYGDLLAASPEGVTEYHQTSGTTGEPVRQADSWSDWEWWGDCWATVLWAQGIRPDDRVFFPFSYNVFVAFWAAHYACERIGAEVVPGGNLSSAQRVRKMREIDVTAFASTPTYALRLAEVAREEGFEPTDFAVDTVVCAGEPGASVPGTKARIEEAWGADVYDHAGATEAGAWGFSCDGESVGLHLNEAQFLIEVLDEDGEPVDPGETGEIVITPLNRTAQPYIRFELRDEIGLREGAAVCDCGRTFRFAEGGVLGRLDDLTKVNGVLLAPTAIEDAVRSYDGVSDEYEVIIDDHEEKPDLDVVTVVAEENPETDVSADEASEELRKTLKQTTSITCRIDVVPYESLERPELKADRLDDRRENHV</sequence>
<evidence type="ECO:0000259" key="1">
    <source>
        <dbReference type="Pfam" id="PF00501"/>
    </source>
</evidence>
<dbReference type="PANTHER" id="PTHR43845">
    <property type="entry name" value="BLR5969 PROTEIN"/>
    <property type="match status" value="1"/>
</dbReference>
<dbReference type="Pfam" id="PF14535">
    <property type="entry name" value="AMP-binding_C_2"/>
    <property type="match status" value="1"/>
</dbReference>
<evidence type="ECO:0000259" key="2">
    <source>
        <dbReference type="Pfam" id="PF14535"/>
    </source>
</evidence>
<dbReference type="InterPro" id="IPR000873">
    <property type="entry name" value="AMP-dep_synth/lig_dom"/>
</dbReference>
<comment type="caution">
    <text evidence="3">The sequence shown here is derived from an EMBL/GenBank/DDBJ whole genome shotgun (WGS) entry which is preliminary data.</text>
</comment>
<dbReference type="Gene3D" id="3.40.50.12780">
    <property type="entry name" value="N-terminal domain of ligase-like"/>
    <property type="match status" value="1"/>
</dbReference>
<dbReference type="Pfam" id="PF00501">
    <property type="entry name" value="AMP-binding"/>
    <property type="match status" value="1"/>
</dbReference>
<name>A0A830G9N5_9EURY</name>
<dbReference type="EMBL" id="BMOQ01000002">
    <property type="protein sequence ID" value="GGN10546.1"/>
    <property type="molecule type" value="Genomic_DNA"/>
</dbReference>
<reference evidence="3 4" key="1">
    <citation type="journal article" date="2019" name="Int. J. Syst. Evol. Microbiol.">
        <title>The Global Catalogue of Microorganisms (GCM) 10K type strain sequencing project: providing services to taxonomists for standard genome sequencing and annotation.</title>
        <authorList>
            <consortium name="The Broad Institute Genomics Platform"/>
            <consortium name="The Broad Institute Genome Sequencing Center for Infectious Disease"/>
            <person name="Wu L."/>
            <person name="Ma J."/>
        </authorList>
    </citation>
    <scope>NUCLEOTIDE SEQUENCE [LARGE SCALE GENOMIC DNA]</scope>
    <source>
        <strain evidence="3 4">JCM 16331</strain>
    </source>
</reference>
<keyword evidence="3" id="KW-0436">Ligase</keyword>
<dbReference type="Gene3D" id="3.30.300.30">
    <property type="match status" value="1"/>
</dbReference>
<evidence type="ECO:0000313" key="3">
    <source>
        <dbReference type="EMBL" id="GGN10546.1"/>
    </source>
</evidence>
<evidence type="ECO:0000313" key="4">
    <source>
        <dbReference type="Proteomes" id="UP000608850"/>
    </source>
</evidence>
<dbReference type="RefSeq" id="WP_229772779.1">
    <property type="nucleotide sequence ID" value="NZ_BMOQ01000002.1"/>
</dbReference>
<dbReference type="AlphaFoldDB" id="A0A830G9N5"/>
<proteinExistence type="predicted"/>
<dbReference type="InterPro" id="IPR042099">
    <property type="entry name" value="ANL_N_sf"/>
</dbReference>
<protein>
    <submittedName>
        <fullName evidence="3">Phenylacetate--CoA ligase</fullName>
    </submittedName>
</protein>
<accession>A0A830G9N5</accession>
<dbReference type="SUPFAM" id="SSF56801">
    <property type="entry name" value="Acetyl-CoA synthetase-like"/>
    <property type="match status" value="1"/>
</dbReference>
<keyword evidence="4" id="KW-1185">Reference proteome</keyword>
<dbReference type="PANTHER" id="PTHR43845:SF1">
    <property type="entry name" value="BLR5969 PROTEIN"/>
    <property type="match status" value="1"/>
</dbReference>